<sequence>MNSLAELARLIENLIRFGTVEAVQVNPPRVRVKTGHITTAWRPWLNLRAGQDREWDPPTVGEQVILFSPSGNLAQGVALTGLSSDQHPANGDREGLHRRTYRDGAVIEYDSIAHHLRAILPAGGITDLTSTGGINIVGPINHTGDYTQQGNQNVTGKVTVSEDVIAADISLRNHRTKGVTPGPGVSQEPTP</sequence>
<dbReference type="NCBIfam" id="TIGR01644">
    <property type="entry name" value="phage_P2_V"/>
    <property type="match status" value="1"/>
</dbReference>
<evidence type="ECO:0000256" key="1">
    <source>
        <dbReference type="SAM" id="MobiDB-lite"/>
    </source>
</evidence>
<dbReference type="Proteomes" id="UP000238327">
    <property type="component" value="Chromosome"/>
</dbReference>
<feature type="region of interest" description="Disordered" evidence="1">
    <location>
        <begin position="171"/>
        <end position="191"/>
    </location>
</feature>
<dbReference type="AlphaFoldDB" id="A0A2R3QVC1"/>
<organism evidence="3 4">
    <name type="scientific">Ectopseudomonas mendocina</name>
    <name type="common">Pseudomonas mendocina</name>
    <dbReference type="NCBI Taxonomy" id="300"/>
    <lineage>
        <taxon>Bacteria</taxon>
        <taxon>Pseudomonadati</taxon>
        <taxon>Pseudomonadota</taxon>
        <taxon>Gammaproteobacteria</taxon>
        <taxon>Pseudomonadales</taxon>
        <taxon>Pseudomonadaceae</taxon>
        <taxon>Ectopseudomonas</taxon>
    </lineage>
</organism>
<evidence type="ECO:0000259" key="2">
    <source>
        <dbReference type="Pfam" id="PF04717"/>
    </source>
</evidence>
<dbReference type="InterPro" id="IPR037026">
    <property type="entry name" value="Vgr_OB-fold_dom_sf"/>
</dbReference>
<dbReference type="EMBL" id="CP027657">
    <property type="protein sequence ID" value="AVO55739.1"/>
    <property type="molecule type" value="Genomic_DNA"/>
</dbReference>
<dbReference type="RefSeq" id="WP_106741558.1">
    <property type="nucleotide sequence ID" value="NZ_CP027657.1"/>
</dbReference>
<dbReference type="Pfam" id="PF04717">
    <property type="entry name" value="Phage_base_V"/>
    <property type="match status" value="1"/>
</dbReference>
<reference evidence="3 4" key="1">
    <citation type="submission" date="2018-03" db="EMBL/GenBank/DDBJ databases">
        <title>Complete genome sequence and methylome analysis of Pseudomonas mendocina NEB 698.</title>
        <authorList>
            <person name="Morgan R.D."/>
        </authorList>
    </citation>
    <scope>NUCLEOTIDE SEQUENCE [LARGE SCALE GENOMIC DNA]</scope>
    <source>
        <strain evidence="3 4">NEB698</strain>
    </source>
</reference>
<name>A0A2R3QVC1_ECTME</name>
<accession>A0A2R3QVC1</accession>
<dbReference type="Gene3D" id="2.40.50.230">
    <property type="entry name" value="Gp5 N-terminal domain"/>
    <property type="match status" value="1"/>
</dbReference>
<proteinExistence type="predicted"/>
<evidence type="ECO:0000313" key="3">
    <source>
        <dbReference type="EMBL" id="AVO55739.1"/>
    </source>
</evidence>
<dbReference type="OrthoDB" id="4931325at2"/>
<dbReference type="Gene3D" id="6.20.150.10">
    <property type="match status" value="1"/>
</dbReference>
<feature type="domain" description="Gp5/Type VI secretion system Vgr protein OB-fold" evidence="2">
    <location>
        <begin position="18"/>
        <end position="82"/>
    </location>
</feature>
<evidence type="ECO:0000313" key="4">
    <source>
        <dbReference type="Proteomes" id="UP000238327"/>
    </source>
</evidence>
<dbReference type="InterPro" id="IPR013046">
    <property type="entry name" value="GpV/Gp45"/>
</dbReference>
<protein>
    <submittedName>
        <fullName evidence="3">Phage baseplate assembly protein V</fullName>
    </submittedName>
</protein>
<gene>
    <name evidence="3" type="ORF">C7A17_24290</name>
</gene>
<dbReference type="InterPro" id="IPR006531">
    <property type="entry name" value="Gp5/Vgr_OB"/>
</dbReference>